<proteinExistence type="predicted"/>
<organism evidence="2 3">
    <name type="scientific">Clostridium beijerinckii</name>
    <name type="common">Clostridium MP</name>
    <dbReference type="NCBI Taxonomy" id="1520"/>
    <lineage>
        <taxon>Bacteria</taxon>
        <taxon>Bacillati</taxon>
        <taxon>Bacillota</taxon>
        <taxon>Clostridia</taxon>
        <taxon>Eubacteriales</taxon>
        <taxon>Clostridiaceae</taxon>
        <taxon>Clostridium</taxon>
    </lineage>
</organism>
<dbReference type="InterPro" id="IPR045584">
    <property type="entry name" value="Pilin-like"/>
</dbReference>
<evidence type="ECO:0000256" key="1">
    <source>
        <dbReference type="SAM" id="Phobius"/>
    </source>
</evidence>
<dbReference type="Gene3D" id="3.30.700.10">
    <property type="entry name" value="Glycoprotein, Type 4 Pilin"/>
    <property type="match status" value="1"/>
</dbReference>
<dbReference type="PANTHER" id="PTHR30093">
    <property type="entry name" value="GENERAL SECRETION PATHWAY PROTEIN G"/>
    <property type="match status" value="1"/>
</dbReference>
<name>A0A1S9NCL7_CLOBE</name>
<evidence type="ECO:0000313" key="3">
    <source>
        <dbReference type="Proteomes" id="UP000190959"/>
    </source>
</evidence>
<sequence length="127" mass="13442">MNQLIKKKMSQISEKKKKGFTLIELIIVIAIIAILAAIALPKFGAAKHNADVAADQANAKIIATAVATAIANGEIDEDATSIDTDDITPYIDGHTMPDAKIGDFSITYSKANGVRISNDDGLVYPVS</sequence>
<dbReference type="PROSITE" id="PS00409">
    <property type="entry name" value="PROKAR_NTER_METHYL"/>
    <property type="match status" value="1"/>
</dbReference>
<protein>
    <recommendedName>
        <fullName evidence="4">Fimbrial protein</fullName>
    </recommendedName>
</protein>
<dbReference type="AlphaFoldDB" id="A0A1S9NCL7"/>
<keyword evidence="1" id="KW-0472">Membrane</keyword>
<gene>
    <name evidence="2" type="ORF">CBEIBR21_03395</name>
</gene>
<evidence type="ECO:0008006" key="4">
    <source>
        <dbReference type="Google" id="ProtNLM"/>
    </source>
</evidence>
<accession>A0A1S9NCL7</accession>
<dbReference type="NCBIfam" id="TIGR02532">
    <property type="entry name" value="IV_pilin_GFxxxE"/>
    <property type="match status" value="1"/>
</dbReference>
<dbReference type="Pfam" id="PF07963">
    <property type="entry name" value="N_methyl"/>
    <property type="match status" value="1"/>
</dbReference>
<feature type="transmembrane region" description="Helical" evidence="1">
    <location>
        <begin position="20"/>
        <end position="40"/>
    </location>
</feature>
<reference evidence="2 3" key="1">
    <citation type="submission" date="2017-02" db="EMBL/GenBank/DDBJ databases">
        <title>Genome sequence of Clostridium beijerinckii Br21.</title>
        <authorList>
            <person name="Fonseca B.C."/>
            <person name="Guazzaroni M.E."/>
            <person name="Riano-Pachon D.M."/>
            <person name="Reginatto V."/>
        </authorList>
    </citation>
    <scope>NUCLEOTIDE SEQUENCE [LARGE SCALE GENOMIC DNA]</scope>
    <source>
        <strain evidence="2 3">Br21</strain>
    </source>
</reference>
<dbReference type="RefSeq" id="WP_078114585.1">
    <property type="nucleotide sequence ID" value="NZ_MWMH01000001.1"/>
</dbReference>
<dbReference type="InterPro" id="IPR012902">
    <property type="entry name" value="N_methyl_site"/>
</dbReference>
<dbReference type="Proteomes" id="UP000190959">
    <property type="component" value="Unassembled WGS sequence"/>
</dbReference>
<dbReference type="EMBL" id="MWMH01000001">
    <property type="protein sequence ID" value="OOP75228.1"/>
    <property type="molecule type" value="Genomic_DNA"/>
</dbReference>
<comment type="caution">
    <text evidence="2">The sequence shown here is derived from an EMBL/GenBank/DDBJ whole genome shotgun (WGS) entry which is preliminary data.</text>
</comment>
<keyword evidence="1" id="KW-0812">Transmembrane</keyword>
<evidence type="ECO:0000313" key="2">
    <source>
        <dbReference type="EMBL" id="OOP75228.1"/>
    </source>
</evidence>
<dbReference type="SUPFAM" id="SSF54523">
    <property type="entry name" value="Pili subunits"/>
    <property type="match status" value="1"/>
</dbReference>
<keyword evidence="1" id="KW-1133">Transmembrane helix</keyword>